<sequence length="90" mass="10279">MMSKVVIMLALLVAFACAIQTVDYYAYPKYELKYGVEDPHTGDRKERVELRDGDLVKQEYTWGEKDRIVKVAKVDAHDVPVQISIGKGLY</sequence>
<evidence type="ECO:0000313" key="3">
    <source>
        <dbReference type="EMBL" id="ENN82965.1"/>
    </source>
</evidence>
<dbReference type="EMBL" id="KB735450">
    <property type="protein sequence ID" value="ENN83363.1"/>
    <property type="molecule type" value="Genomic_DNA"/>
</dbReference>
<dbReference type="PROSITE" id="PS51257">
    <property type="entry name" value="PROKAR_LIPOPROTEIN"/>
    <property type="match status" value="1"/>
</dbReference>
<evidence type="ECO:0000313" key="4">
    <source>
        <dbReference type="EMBL" id="ENN83363.1"/>
    </source>
</evidence>
<evidence type="ECO:0000313" key="2">
    <source>
        <dbReference type="EMBL" id="ENN76095.1"/>
    </source>
</evidence>
<organism evidence="3">
    <name type="scientific">Dendroctonus ponderosae</name>
    <name type="common">Mountain pine beetle</name>
    <dbReference type="NCBI Taxonomy" id="77166"/>
    <lineage>
        <taxon>Eukaryota</taxon>
        <taxon>Metazoa</taxon>
        <taxon>Ecdysozoa</taxon>
        <taxon>Arthropoda</taxon>
        <taxon>Hexapoda</taxon>
        <taxon>Insecta</taxon>
        <taxon>Pterygota</taxon>
        <taxon>Neoptera</taxon>
        <taxon>Endopterygota</taxon>
        <taxon>Coleoptera</taxon>
        <taxon>Polyphaga</taxon>
        <taxon>Cucujiformia</taxon>
        <taxon>Curculionidae</taxon>
        <taxon>Scolytinae</taxon>
        <taxon>Dendroctonus</taxon>
    </lineage>
</organism>
<accession>N6UMK0</accession>
<feature type="signal peptide" evidence="1">
    <location>
        <begin position="1"/>
        <end position="18"/>
    </location>
</feature>
<keyword evidence="1" id="KW-0732">Signal</keyword>
<dbReference type="EMBL" id="KB737679">
    <property type="protein sequence ID" value="ENN82965.1"/>
    <property type="molecule type" value="Genomic_DNA"/>
</dbReference>
<evidence type="ECO:0000256" key="1">
    <source>
        <dbReference type="SAM" id="SignalP"/>
    </source>
</evidence>
<feature type="chain" id="PRO_5009708181" evidence="1">
    <location>
        <begin position="19"/>
        <end position="90"/>
    </location>
</feature>
<gene>
    <name evidence="4" type="ORF">YQE_00278</name>
    <name evidence="3" type="ORF">YQE_00671</name>
    <name evidence="2" type="ORF">YQE_07378</name>
</gene>
<dbReference type="EMBL" id="KB740992">
    <property type="protein sequence ID" value="ENN76095.1"/>
    <property type="molecule type" value="Genomic_DNA"/>
</dbReference>
<proteinExistence type="predicted"/>
<protein>
    <submittedName>
        <fullName evidence="3">Uncharacterized protein</fullName>
    </submittedName>
</protein>
<feature type="non-terminal residue" evidence="3">
    <location>
        <position position="1"/>
    </location>
</feature>
<dbReference type="AlphaFoldDB" id="N6UMK0"/>
<name>N6UMK0_DENPD</name>
<dbReference type="HOGENOM" id="CLU_2544924_0_0_1"/>
<reference evidence="3" key="1">
    <citation type="journal article" date="2013" name="Genome Biol.">
        <title>Draft genome of the mountain pine beetle, Dendroctonus ponderosae Hopkins, a major forest pest.</title>
        <authorList>
            <person name="Keeling C.I."/>
            <person name="Yuen M.M."/>
            <person name="Liao N.Y."/>
            <person name="Docking T.R."/>
            <person name="Chan S.K."/>
            <person name="Taylor G.A."/>
            <person name="Palmquist D.L."/>
            <person name="Jackman S.D."/>
            <person name="Nguyen A."/>
            <person name="Li M."/>
            <person name="Henderson H."/>
            <person name="Janes J.K."/>
            <person name="Zhao Y."/>
            <person name="Pandoh P."/>
            <person name="Moore R."/>
            <person name="Sperling F.A."/>
            <person name="Huber D.P."/>
            <person name="Birol I."/>
            <person name="Jones S.J."/>
            <person name="Bohlmann J."/>
        </authorList>
    </citation>
    <scope>NUCLEOTIDE SEQUENCE</scope>
</reference>